<proteinExistence type="predicted"/>
<accession>A0ABM5K9D0</accession>
<dbReference type="GeneID" id="126884711"/>
<protein>
    <submittedName>
        <fullName evidence="1">Uncharacterized protein</fullName>
    </submittedName>
</protein>
<evidence type="ECO:0000313" key="2">
    <source>
        <dbReference type="Proteomes" id="UP001652700"/>
    </source>
</evidence>
<name>A0ABM5K9D0_DIAVI</name>
<evidence type="ECO:0000313" key="1">
    <source>
        <dbReference type="EnsemblMetazoa" id="XP_050506790.1"/>
    </source>
</evidence>
<organism evidence="1 2">
    <name type="scientific">Diabrotica virgifera virgifera</name>
    <name type="common">western corn rootworm</name>
    <dbReference type="NCBI Taxonomy" id="50390"/>
    <lineage>
        <taxon>Eukaryota</taxon>
        <taxon>Metazoa</taxon>
        <taxon>Ecdysozoa</taxon>
        <taxon>Arthropoda</taxon>
        <taxon>Hexapoda</taxon>
        <taxon>Insecta</taxon>
        <taxon>Pterygota</taxon>
        <taxon>Neoptera</taxon>
        <taxon>Endopterygota</taxon>
        <taxon>Coleoptera</taxon>
        <taxon>Polyphaga</taxon>
        <taxon>Cucujiformia</taxon>
        <taxon>Chrysomeloidea</taxon>
        <taxon>Chrysomelidae</taxon>
        <taxon>Galerucinae</taxon>
        <taxon>Diabroticina</taxon>
        <taxon>Diabroticites</taxon>
        <taxon>Diabrotica</taxon>
    </lineage>
</organism>
<dbReference type="RefSeq" id="XP_050506790.1">
    <property type="nucleotide sequence ID" value="XM_050650833.1"/>
</dbReference>
<reference evidence="1" key="1">
    <citation type="submission" date="2025-05" db="UniProtKB">
        <authorList>
            <consortium name="EnsemblMetazoa"/>
        </authorList>
    </citation>
    <scope>IDENTIFICATION</scope>
</reference>
<dbReference type="Proteomes" id="UP001652700">
    <property type="component" value="Unplaced"/>
</dbReference>
<sequence length="783" mass="91083">MKFKLTDLKELVNNIDYLLENELRDIMQSFYFESLININTVDTEYFRLHVVLLDKLIKTDMFCQNDHAVKSTFQFIIFHFKSLEDGNCYEILGWLYSLLNALVRRSADMQNIRNYLYLEREKILDAMAATMRLKSFNFNHMSFIKSITCDLLSIEGCVSESYSAILKQILDNFEGLGGINETVEICYVVIEKYDVSTSVFEICAVWILTKGSQLLFTEYEEKVLLRLMQTLYFVYYKISVLKHKVPIHNIELAKMLDYSIATLAKHFEILINFFAKENLRDGSTKLLALVLTKQTCIDDWNSCYRKLILLSTDYSEWSNSDPDLFLRICYVLCLENKIMWIPDKIMKVIASLIYSLKRYNLETEMLKIMCYIYPYILPECFNQTNSILGDDLLIIMERRIYEFQDLLSLHISQLNWILRKGTRPIKMEVICFWLKNNENDVLRKCIVHSKAQNVLFHVVTDYSVEDRIALSAASIFATIQDFYLQTEIAKLLPRASTSGMFKRLLICNPGVPADQDLATELCKFMSGIIVIMDDVEVLGMLCEYSKSLIQSLKDDKDIVRVFCDDPKRILVLLRRSTLLEDNIATSVIRLIKMLLLVQQRNKTLIPGFVQIDLGYLLIGSNQKLAKCLDVLHILTSTRQNNLFMRLLPSSIKTIFLKLFSLSRNHEVASISFYCLSNMLKMNTWLATLPETNFFIEFTCSQAVDQNSSTEFLSFLTNWFKYMKMTWFHESGTHLAHLGVIKSYICRANISKPMKTHLIRRLSLLNRPKTVSILKLLNNSSIQE</sequence>
<dbReference type="EnsemblMetazoa" id="XM_050650833.1">
    <property type="protein sequence ID" value="XP_050506790.1"/>
    <property type="gene ID" value="LOC126884711"/>
</dbReference>
<keyword evidence="2" id="KW-1185">Reference proteome</keyword>